<keyword evidence="2" id="KW-1185">Reference proteome</keyword>
<dbReference type="Gene3D" id="3.90.550.10">
    <property type="entry name" value="Spore Coat Polysaccharide Biosynthesis Protein SpsA, Chain A"/>
    <property type="match status" value="1"/>
</dbReference>
<evidence type="ECO:0000313" key="1">
    <source>
        <dbReference type="EMBL" id="AIQ60761.1"/>
    </source>
</evidence>
<evidence type="ECO:0000313" key="2">
    <source>
        <dbReference type="Proteomes" id="UP000029518"/>
    </source>
</evidence>
<organism evidence="1 2">
    <name type="scientific">Paenibacillus borealis</name>
    <dbReference type="NCBI Taxonomy" id="160799"/>
    <lineage>
        <taxon>Bacteria</taxon>
        <taxon>Bacillati</taxon>
        <taxon>Bacillota</taxon>
        <taxon>Bacilli</taxon>
        <taxon>Bacillales</taxon>
        <taxon>Paenibacillaceae</taxon>
        <taxon>Paenibacillus</taxon>
    </lineage>
</organism>
<dbReference type="OrthoDB" id="2642863at2"/>
<protein>
    <recommendedName>
        <fullName evidence="3">Glycosyltransferase 2-like domain-containing protein</fullName>
    </recommendedName>
</protein>
<dbReference type="EMBL" id="CP009285">
    <property type="protein sequence ID" value="AIQ60761.1"/>
    <property type="molecule type" value="Genomic_DNA"/>
</dbReference>
<dbReference type="KEGG" id="pbd:PBOR_30390"/>
<gene>
    <name evidence="1" type="ORF">PBOR_30390</name>
</gene>
<sequence>MSYEAMDAINTIKVMNTVKAVSTERLAGRYSYLEREGLLPLPVQGGVTLVVELRHAQWSAECLRLLLQHSGSSVRLIAVPMTAEFPLQPLSEQFSGEPSLVFLPFAAGNYRVNEALAYAETSFVVLLEDTVMVSPGWLGNLLWPPIDDPVVGVVAPRSSSEWGEGLERLHFAGYSELSAYVAHTLDKRQGEWSYADVLGGACLLMARDVLLRVGGFDSSLVDRRLIIADWCLRARMQGASLALSDPVYVHVLHPLEEGAAENNASNAAASEGEQAYRRKWNLQGSPAAAGPLQIPVDLSGCLPQPSIPLGRHTADTPLVTTVVYFEENWTAADSRERQQTLQEGQSYSNIRWVWVRDSWSQSFPEFPVHERDAVITVHGEKPWLHALENISALYGSEVVVYLSASAAYDSRYIEKLVEILQHSRADIVVSSDFAADEPGQRPETGGITQLLPLERIAHRSGITPGKLMKREGFLRSLALIPDPDLSVGYAGELAGGRDKIQPSAHGGEGHL</sequence>
<proteinExistence type="predicted"/>
<dbReference type="HOGENOM" id="CLU_563644_0_0_9"/>
<dbReference type="RefSeq" id="WP_042217354.1">
    <property type="nucleotide sequence ID" value="NZ_CP009285.1"/>
</dbReference>
<dbReference type="PANTHER" id="PTHR43179">
    <property type="entry name" value="RHAMNOSYLTRANSFERASE WBBL"/>
    <property type="match status" value="1"/>
</dbReference>
<dbReference type="PANTHER" id="PTHR43179:SF7">
    <property type="entry name" value="RHAMNOSYLTRANSFERASE WBBL"/>
    <property type="match status" value="1"/>
</dbReference>
<dbReference type="AlphaFoldDB" id="A0A089LGV1"/>
<accession>A0A089LGV1</accession>
<reference evidence="1" key="1">
    <citation type="submission" date="2014-08" db="EMBL/GenBank/DDBJ databases">
        <title>Comparative genomics of the Paenibacillus odorifer group.</title>
        <authorList>
            <person name="den Bakker H.C."/>
            <person name="Tsai Y.-C.Y.-C."/>
            <person name="Martin N."/>
            <person name="Korlach J."/>
            <person name="Wiedmann M."/>
        </authorList>
    </citation>
    <scope>NUCLEOTIDE SEQUENCE [LARGE SCALE GENOMIC DNA]</scope>
    <source>
        <strain evidence="1">DSM 13188</strain>
    </source>
</reference>
<dbReference type="Proteomes" id="UP000029518">
    <property type="component" value="Chromosome"/>
</dbReference>
<name>A0A089LGV1_PAEBO</name>
<dbReference type="InterPro" id="IPR029044">
    <property type="entry name" value="Nucleotide-diphossugar_trans"/>
</dbReference>
<evidence type="ECO:0008006" key="3">
    <source>
        <dbReference type="Google" id="ProtNLM"/>
    </source>
</evidence>
<dbReference type="SUPFAM" id="SSF53448">
    <property type="entry name" value="Nucleotide-diphospho-sugar transferases"/>
    <property type="match status" value="1"/>
</dbReference>